<evidence type="ECO:0008006" key="3">
    <source>
        <dbReference type="Google" id="ProtNLM"/>
    </source>
</evidence>
<sequence length="662" mass="77325">MKPAFTARRVKNEAPAGWTATKRRGKPEWRCGLVHYVFKFNEYRRCTYSCAKKNIKSHIKNHVFDLVQDDDDEFPPNLRKKIMKISHDQFNDKYLTNLATLCGKLDIPCRKASSDPMRDFSLYLLNEGYSFPRDAKTSVNFEQLLDNVSEKRVSEKVIQVSQKVFQKNLESFSQKKYCNLLCDAGTVLKSHCLHFILTYVDDPVDKILFDSFDGQIFDANFYRECFAKVFSKCKSNNIYISSITTDNLPAQTLGWENFKETVDDPFIKIVYRIPCYAHMMNLVFSDVIKRSEKLREYINTILVIVKSIRKTEAIEFIGSKCPSQSTTRWLYIVDILLFILNNREKINDFLLITNNSDILIDGNIEFTYKILVLLKLFSLIVEKDSFQIYNIVPLAREFLNELNLLYDVTENQDWKNIIDIVDSSTRTRLANNSLNETITSYALSGAGQAELRRKYASILTKNPNCLSLTPEEETLSKERIKFEYKKTPLYTEETPINNLVQVEELDVEDEISMNLTTEPDELTKNIDDIMKTPFKERIKTDLYINIYQTAKSELVRIGSLINIEEDYIEQKFDEFLFEDPLQLGFAKYSSNNPYVFWRKAYCFDRTWELFSELALRYSCAFATEALVERLLSIQKYIQSNHMTNISLPLLNARLQLHEQIKK</sequence>
<evidence type="ECO:0000313" key="1">
    <source>
        <dbReference type="EMBL" id="KAK8885661.1"/>
    </source>
</evidence>
<dbReference type="InterPro" id="IPR012337">
    <property type="entry name" value="RNaseH-like_sf"/>
</dbReference>
<proteinExistence type="predicted"/>
<evidence type="ECO:0000313" key="2">
    <source>
        <dbReference type="Proteomes" id="UP001470230"/>
    </source>
</evidence>
<name>A0ABR2K406_9EUKA</name>
<dbReference type="EMBL" id="JAPFFF010000007">
    <property type="protein sequence ID" value="KAK8885661.1"/>
    <property type="molecule type" value="Genomic_DNA"/>
</dbReference>
<accession>A0ABR2K406</accession>
<dbReference type="SUPFAM" id="SSF53098">
    <property type="entry name" value="Ribonuclease H-like"/>
    <property type="match status" value="1"/>
</dbReference>
<reference evidence="1 2" key="1">
    <citation type="submission" date="2024-04" db="EMBL/GenBank/DDBJ databases">
        <title>Tritrichomonas musculus Genome.</title>
        <authorList>
            <person name="Alves-Ferreira E."/>
            <person name="Grigg M."/>
            <person name="Lorenzi H."/>
            <person name="Galac M."/>
        </authorList>
    </citation>
    <scope>NUCLEOTIDE SEQUENCE [LARGE SCALE GENOMIC DNA]</scope>
    <source>
        <strain evidence="1 2">EAF2021</strain>
    </source>
</reference>
<keyword evidence="2" id="KW-1185">Reference proteome</keyword>
<organism evidence="1 2">
    <name type="scientific">Tritrichomonas musculus</name>
    <dbReference type="NCBI Taxonomy" id="1915356"/>
    <lineage>
        <taxon>Eukaryota</taxon>
        <taxon>Metamonada</taxon>
        <taxon>Parabasalia</taxon>
        <taxon>Tritrichomonadida</taxon>
        <taxon>Tritrichomonadidae</taxon>
        <taxon>Tritrichomonas</taxon>
    </lineage>
</organism>
<dbReference type="Proteomes" id="UP001470230">
    <property type="component" value="Unassembled WGS sequence"/>
</dbReference>
<comment type="caution">
    <text evidence="1">The sequence shown here is derived from an EMBL/GenBank/DDBJ whole genome shotgun (WGS) entry which is preliminary data.</text>
</comment>
<gene>
    <name evidence="1" type="ORF">M9Y10_041113</name>
</gene>
<protein>
    <recommendedName>
        <fullName evidence="3">DUF659 domain-containing protein</fullName>
    </recommendedName>
</protein>